<protein>
    <submittedName>
        <fullName evidence="3">Uncharacterized protein</fullName>
    </submittedName>
</protein>
<dbReference type="GeneID" id="6165007"/>
<feature type="transmembrane region" description="Helical" evidence="2">
    <location>
        <begin position="12"/>
        <end position="33"/>
    </location>
</feature>
<accession>B1Y8M4</accession>
<reference evidence="3" key="1">
    <citation type="submission" date="2008-03" db="EMBL/GenBank/DDBJ databases">
        <title>Complete sequence of Thermoproteus neutrophilus V24Sta.</title>
        <authorList>
            <consortium name="US DOE Joint Genome Institute"/>
            <person name="Copeland A."/>
            <person name="Lucas S."/>
            <person name="Lapidus A."/>
            <person name="Glavina del Rio T."/>
            <person name="Dalin E."/>
            <person name="Tice H."/>
            <person name="Bruce D."/>
            <person name="Goodwin L."/>
            <person name="Pitluck S."/>
            <person name="Sims D."/>
            <person name="Brettin T."/>
            <person name="Detter J.C."/>
            <person name="Han C."/>
            <person name="Kuske C.R."/>
            <person name="Schmutz J."/>
            <person name="Larimer F."/>
            <person name="Land M."/>
            <person name="Hauser L."/>
            <person name="Kyrpides N."/>
            <person name="Mikhailova N."/>
            <person name="Biddle J.F."/>
            <person name="Zhang Z."/>
            <person name="Fitz-Gibbon S.T."/>
            <person name="Lowe T.M."/>
            <person name="Saltikov C."/>
            <person name="House C.H."/>
            <person name="Richardson P."/>
        </authorList>
    </citation>
    <scope>NUCLEOTIDE SEQUENCE [LARGE SCALE GENOMIC DNA]</scope>
    <source>
        <strain evidence="3">V24Sta</strain>
    </source>
</reference>
<dbReference type="Proteomes" id="UP000001694">
    <property type="component" value="Chromosome"/>
</dbReference>
<dbReference type="STRING" id="444157.Tneu_1174"/>
<dbReference type="KEGG" id="tne:Tneu_1174"/>
<evidence type="ECO:0000256" key="2">
    <source>
        <dbReference type="SAM" id="Phobius"/>
    </source>
</evidence>
<evidence type="ECO:0000313" key="3">
    <source>
        <dbReference type="EMBL" id="ACB40103.1"/>
    </source>
</evidence>
<organism evidence="3 4">
    <name type="scientific">Pyrobaculum neutrophilum (strain DSM 2338 / JCM 9278 / NBRC 100436 / V24Sta)</name>
    <name type="common">Thermoproteus neutrophilus</name>
    <dbReference type="NCBI Taxonomy" id="444157"/>
    <lineage>
        <taxon>Archaea</taxon>
        <taxon>Thermoproteota</taxon>
        <taxon>Thermoprotei</taxon>
        <taxon>Thermoproteales</taxon>
        <taxon>Thermoproteaceae</taxon>
        <taxon>Pyrobaculum</taxon>
    </lineage>
</organism>
<keyword evidence="4" id="KW-1185">Reference proteome</keyword>
<gene>
    <name evidence="3" type="ordered locus">Tneu_1174</name>
</gene>
<keyword evidence="2" id="KW-0812">Transmembrane</keyword>
<dbReference type="EMBL" id="CP001014">
    <property type="protein sequence ID" value="ACB40103.1"/>
    <property type="molecule type" value="Genomic_DNA"/>
</dbReference>
<dbReference type="HOGENOM" id="CLU_2695917_0_0_2"/>
<dbReference type="AlphaFoldDB" id="B1Y8M4"/>
<dbReference type="OrthoDB" id="377185at2157"/>
<sequence>MESKTRKIPLALIIAAAVVAAYVGLLVAVSYYMSQGEESHVDHGVENVGWSQGNHTTEVGNQTAKRQRKGWGS</sequence>
<evidence type="ECO:0000256" key="1">
    <source>
        <dbReference type="SAM" id="MobiDB-lite"/>
    </source>
</evidence>
<feature type="region of interest" description="Disordered" evidence="1">
    <location>
        <begin position="43"/>
        <end position="73"/>
    </location>
</feature>
<name>B1Y8M4_PYRNV</name>
<proteinExistence type="predicted"/>
<keyword evidence="2" id="KW-0472">Membrane</keyword>
<evidence type="ECO:0000313" key="4">
    <source>
        <dbReference type="Proteomes" id="UP000001694"/>
    </source>
</evidence>
<feature type="compositionally biased region" description="Polar residues" evidence="1">
    <location>
        <begin position="49"/>
        <end position="64"/>
    </location>
</feature>
<dbReference type="RefSeq" id="WP_012350522.1">
    <property type="nucleotide sequence ID" value="NC_010525.1"/>
</dbReference>
<keyword evidence="2" id="KW-1133">Transmembrane helix</keyword>